<dbReference type="CDD" id="cd21468">
    <property type="entry name" value="LPS_wlbK_N-like"/>
    <property type="match status" value="1"/>
</dbReference>
<reference evidence="4" key="1">
    <citation type="submission" date="2015-12" db="EMBL/GenBank/DDBJ databases">
        <title>FDA dAtabase for Regulatory Grade micrObial Sequences (FDA-ARGOS): Supporting development and validation of Infectious Disease Dx tests.</title>
        <authorList>
            <person name="Case J."/>
            <person name="Tallon L."/>
            <person name="Sadzewicz L."/>
            <person name="Sengamalay N."/>
            <person name="Ott S."/>
            <person name="Godinez A."/>
            <person name="Nagaraj S."/>
            <person name="Nadendla S."/>
            <person name="Sichtig H."/>
        </authorList>
    </citation>
    <scope>NUCLEOTIDE SEQUENCE [LARGE SCALE GENOMIC DNA]</scope>
    <source>
        <strain evidence="4">FDAARGOS_147</strain>
    </source>
</reference>
<organism evidence="3 4">
    <name type="scientific">Alcaligenes xylosoxydans xylosoxydans</name>
    <name type="common">Achromobacter xylosoxidans</name>
    <dbReference type="NCBI Taxonomy" id="85698"/>
    <lineage>
        <taxon>Bacteria</taxon>
        <taxon>Pseudomonadati</taxon>
        <taxon>Pseudomonadota</taxon>
        <taxon>Betaproteobacteria</taxon>
        <taxon>Burkholderiales</taxon>
        <taxon>Alcaligenaceae</taxon>
        <taxon>Achromobacter</taxon>
    </lineage>
</organism>
<feature type="transmembrane region" description="Helical" evidence="2">
    <location>
        <begin position="121"/>
        <end position="138"/>
    </location>
</feature>
<dbReference type="Proteomes" id="UP000060602">
    <property type="component" value="Chromosome"/>
</dbReference>
<sequence>MPSPETDGMRTLRYSTPLATIAFLLCFAGSSIYLIHPLRPFHLGLALIAVVFALDGEWRRTLLQTRSRYLIVSMVAMVAASSLWMIDSGRYLNYALFFAIGALYMTLGETMVRRGVAFERWFYPLVLYWFLTAIFPVFDTWTNATLFRSSLPITGGVWYNINDMATALVFACLIWLLSRRELPWILFGAAWIYSLGLNRRADALALGILGIGYLLLGFKATAPRLRFALAWVVASGTGMALHGGSFYIGAMPSLVQEQPIQQCTTVPEDAVPLGMIAAQCVHPPPGAESANLQAPPPIKPPPAAAAPSPLQATAPQPESLPAPSPAPASSAAAPAAPPYEGQPTAAAAAAAPAAEAAAPTPAVTDIVAHGGDVSSAIRSKILYEMYEKARAMPWWQWLTGMGVGQLNITWPLDNWPWASPHFFWLEMFFFFGLPWIAFVGWLLWRADGYGRLALIVAFAAGIAPSSLVYFQPFWFLLGVVLATLPSRPDGWNSRI</sequence>
<protein>
    <submittedName>
        <fullName evidence="3">Uncharacterized protein</fullName>
    </submittedName>
</protein>
<dbReference type="CDD" id="cd21469">
    <property type="entry name" value="LPS_wlbK_C-like"/>
    <property type="match status" value="1"/>
</dbReference>
<feature type="transmembrane region" description="Helical" evidence="2">
    <location>
        <begin position="41"/>
        <end position="57"/>
    </location>
</feature>
<feature type="transmembrane region" description="Helical" evidence="2">
    <location>
        <begin position="158"/>
        <end position="177"/>
    </location>
</feature>
<feature type="compositionally biased region" description="Pro residues" evidence="1">
    <location>
        <begin position="294"/>
        <end position="304"/>
    </location>
</feature>
<feature type="compositionally biased region" description="Low complexity" evidence="1">
    <location>
        <begin position="305"/>
        <end position="317"/>
    </location>
</feature>
<dbReference type="RefSeq" id="WP_061072976.1">
    <property type="nucleotide sequence ID" value="NZ_CP014060.2"/>
</dbReference>
<proteinExistence type="predicted"/>
<evidence type="ECO:0000313" key="4">
    <source>
        <dbReference type="Proteomes" id="UP000060602"/>
    </source>
</evidence>
<evidence type="ECO:0000256" key="2">
    <source>
        <dbReference type="SAM" id="Phobius"/>
    </source>
</evidence>
<evidence type="ECO:0000313" key="3">
    <source>
        <dbReference type="EMBL" id="AMG38138.1"/>
    </source>
</evidence>
<dbReference type="EMBL" id="CP014060">
    <property type="protein sequence ID" value="AMG38138.1"/>
    <property type="molecule type" value="Genomic_DNA"/>
</dbReference>
<feature type="transmembrane region" description="Helical" evidence="2">
    <location>
        <begin position="422"/>
        <end position="444"/>
    </location>
</feature>
<feature type="transmembrane region" description="Helical" evidence="2">
    <location>
        <begin position="69"/>
        <end position="86"/>
    </location>
</feature>
<feature type="transmembrane region" description="Helical" evidence="2">
    <location>
        <begin position="394"/>
        <end position="410"/>
    </location>
</feature>
<keyword evidence="2" id="KW-0812">Transmembrane</keyword>
<feature type="transmembrane region" description="Helical" evidence="2">
    <location>
        <begin position="451"/>
        <end position="470"/>
    </location>
</feature>
<feature type="transmembrane region" description="Helical" evidence="2">
    <location>
        <begin position="203"/>
        <end position="222"/>
    </location>
</feature>
<dbReference type="AlphaFoldDB" id="A0A120LHR9"/>
<feature type="transmembrane region" description="Helical" evidence="2">
    <location>
        <begin position="228"/>
        <end position="248"/>
    </location>
</feature>
<evidence type="ECO:0000256" key="1">
    <source>
        <dbReference type="SAM" id="MobiDB-lite"/>
    </source>
</evidence>
<feature type="region of interest" description="Disordered" evidence="1">
    <location>
        <begin position="286"/>
        <end position="347"/>
    </location>
</feature>
<accession>A0A120LHR9</accession>
<name>A0A120LHR9_ALCXX</name>
<gene>
    <name evidence="3" type="ORF">AL504_20215</name>
</gene>
<feature type="transmembrane region" description="Helical" evidence="2">
    <location>
        <begin position="92"/>
        <end position="109"/>
    </location>
</feature>
<keyword evidence="2" id="KW-1133">Transmembrane helix</keyword>
<feature type="transmembrane region" description="Helical" evidence="2">
    <location>
        <begin position="12"/>
        <end position="35"/>
    </location>
</feature>
<keyword evidence="2" id="KW-0472">Membrane</keyword>